<sequence>MDIWVGAVLLVASLVAAPIAVFAILFYFFPHILVRLFMRYQAYKSGVEIKFVGNQDNVFCYGEKNAPRPNKTSIVFLHGFTSSKDQWVPIIKRLPADIHMITLDLPGHGDSSRPGEDSDMSFDRAVDLVNAFLELVNLGDKKVHIVGSSLGGAIAGLFAAKYPDKVDRVTMACPAVQTPVDTNLLRQVKKATSKATDQVTYEDCMLLTENLQDVKDMLLSICFSKDLVKFHDQIFQGFLTLRLPKLPYFLRLFQSLTTVNKLDHLEKMADKITVPSQLIWGQDDEILHVSGAKLLRPKLGDCHHVNIIERCGHAIHIDRPGALAKHIINFYRDGESGKDD</sequence>
<dbReference type="PANTHER" id="PTHR43798:SF5">
    <property type="entry name" value="MONOACYLGLYCEROL LIPASE ABHD6"/>
    <property type="match status" value="1"/>
</dbReference>
<organism evidence="10 11">
    <name type="scientific">Elysia crispata</name>
    <name type="common">lettuce slug</name>
    <dbReference type="NCBI Taxonomy" id="231223"/>
    <lineage>
        <taxon>Eukaryota</taxon>
        <taxon>Metazoa</taxon>
        <taxon>Spiralia</taxon>
        <taxon>Lophotrochozoa</taxon>
        <taxon>Mollusca</taxon>
        <taxon>Gastropoda</taxon>
        <taxon>Heterobranchia</taxon>
        <taxon>Euthyneura</taxon>
        <taxon>Panpulmonata</taxon>
        <taxon>Sacoglossa</taxon>
        <taxon>Placobranchoidea</taxon>
        <taxon>Plakobranchidae</taxon>
        <taxon>Elysia</taxon>
    </lineage>
</organism>
<keyword evidence="11" id="KW-1185">Reference proteome</keyword>
<evidence type="ECO:0000256" key="8">
    <source>
        <dbReference type="SAM" id="Phobius"/>
    </source>
</evidence>
<name>A0AAE1DLV0_9GAST</name>
<dbReference type="InterPro" id="IPR050266">
    <property type="entry name" value="AB_hydrolase_sf"/>
</dbReference>
<dbReference type="InterPro" id="IPR029058">
    <property type="entry name" value="AB_hydrolase_fold"/>
</dbReference>
<evidence type="ECO:0000256" key="1">
    <source>
        <dbReference type="ARBA" id="ARBA00001613"/>
    </source>
</evidence>
<proteinExistence type="predicted"/>
<evidence type="ECO:0000313" key="10">
    <source>
        <dbReference type="EMBL" id="KAK3775501.1"/>
    </source>
</evidence>
<dbReference type="AlphaFoldDB" id="A0AAE1DLV0"/>
<dbReference type="SUPFAM" id="SSF53474">
    <property type="entry name" value="alpha/beta-Hydrolases"/>
    <property type="match status" value="1"/>
</dbReference>
<dbReference type="Pfam" id="PF00561">
    <property type="entry name" value="Abhydrolase_1"/>
    <property type="match status" value="1"/>
</dbReference>
<evidence type="ECO:0000313" key="11">
    <source>
        <dbReference type="Proteomes" id="UP001283361"/>
    </source>
</evidence>
<dbReference type="PRINTS" id="PR00111">
    <property type="entry name" value="ABHYDROLASE"/>
</dbReference>
<comment type="function">
    <text evidence="7">Lipase that preferentially hydrolysis medium-chain saturated monoacylglycerols including 2-arachidonoylglycerol. Through 2-arachidonoylglycerol degradation may regulate endocannabinoid signaling pathways. Also has a lysophosphatidyl lipase activity with a preference for lysophosphatidylglycerol among other lysophospholipids. Also able to degrade bis(monoacylglycero)phosphate (BMP) and constitutes the major enzyme for BMP catabolism. BMP, also known as lysobisphosphatidic acid, is enriched in late endosomes and lysosomes and plays a key role in the formation of intraluminal vesicles and in lipid sorting.</text>
</comment>
<feature type="transmembrane region" description="Helical" evidence="8">
    <location>
        <begin position="6"/>
        <end position="29"/>
    </location>
</feature>
<evidence type="ECO:0000259" key="9">
    <source>
        <dbReference type="Pfam" id="PF00561"/>
    </source>
</evidence>
<keyword evidence="8" id="KW-0812">Transmembrane</keyword>
<dbReference type="GO" id="GO:0046464">
    <property type="term" value="P:acylglycerol catabolic process"/>
    <property type="evidence" value="ECO:0007669"/>
    <property type="project" value="TreeGrafter"/>
</dbReference>
<feature type="domain" description="AB hydrolase-1" evidence="9">
    <location>
        <begin position="73"/>
        <end position="320"/>
    </location>
</feature>
<keyword evidence="8" id="KW-0472">Membrane</keyword>
<dbReference type="Gene3D" id="3.40.50.1820">
    <property type="entry name" value="alpha/beta hydrolase"/>
    <property type="match status" value="1"/>
</dbReference>
<accession>A0AAE1DLV0</accession>
<dbReference type="PANTHER" id="PTHR43798">
    <property type="entry name" value="MONOACYLGLYCEROL LIPASE"/>
    <property type="match status" value="1"/>
</dbReference>
<dbReference type="InterPro" id="IPR000073">
    <property type="entry name" value="AB_hydrolase_1"/>
</dbReference>
<comment type="catalytic activity">
    <reaction evidence="1">
        <text>Hydrolyzes glycerol monoesters of long-chain fatty acids.</text>
        <dbReference type="EC" id="3.1.1.23"/>
    </reaction>
</comment>
<dbReference type="GO" id="GO:0005765">
    <property type="term" value="C:lysosomal membrane"/>
    <property type="evidence" value="ECO:0007669"/>
    <property type="project" value="UniProtKB-SubCell"/>
</dbReference>
<evidence type="ECO:0000256" key="5">
    <source>
        <dbReference type="ARBA" id="ARBA00046308"/>
    </source>
</evidence>
<dbReference type="EC" id="3.1.1.23" evidence="2"/>
<dbReference type="PRINTS" id="PR00412">
    <property type="entry name" value="EPOXHYDRLASE"/>
</dbReference>
<dbReference type="GO" id="GO:0031902">
    <property type="term" value="C:late endosome membrane"/>
    <property type="evidence" value="ECO:0007669"/>
    <property type="project" value="UniProtKB-SubCell"/>
</dbReference>
<evidence type="ECO:0000256" key="4">
    <source>
        <dbReference type="ARBA" id="ARBA00037874"/>
    </source>
</evidence>
<comment type="catalytic activity">
    <reaction evidence="6">
        <text>1-dodecanoylglycerol + H2O = dodecanoate + glycerol + H(+)</text>
        <dbReference type="Rhea" id="RHEA:44316"/>
        <dbReference type="ChEBI" id="CHEBI:15377"/>
        <dbReference type="ChEBI" id="CHEBI:15378"/>
        <dbReference type="ChEBI" id="CHEBI:17754"/>
        <dbReference type="ChEBI" id="CHEBI:18262"/>
        <dbReference type="ChEBI" id="CHEBI:75539"/>
    </reaction>
</comment>
<reference evidence="10" key="1">
    <citation type="journal article" date="2023" name="G3 (Bethesda)">
        <title>A reference genome for the long-term kleptoplast-retaining sea slug Elysia crispata morphotype clarki.</title>
        <authorList>
            <person name="Eastman K.E."/>
            <person name="Pendleton A.L."/>
            <person name="Shaikh M.A."/>
            <person name="Suttiyut T."/>
            <person name="Ogas R."/>
            <person name="Tomko P."/>
            <person name="Gavelis G."/>
            <person name="Widhalm J.R."/>
            <person name="Wisecaver J.H."/>
        </authorList>
    </citation>
    <scope>NUCLEOTIDE SEQUENCE</scope>
    <source>
        <strain evidence="10">ECLA1</strain>
    </source>
</reference>
<evidence type="ECO:0000256" key="3">
    <source>
        <dbReference type="ARBA" id="ARBA00037797"/>
    </source>
</evidence>
<protein>
    <recommendedName>
        <fullName evidence="2">acylglycerol lipase</fullName>
        <ecNumber evidence="2">3.1.1.23</ecNumber>
    </recommendedName>
</protein>
<evidence type="ECO:0000256" key="7">
    <source>
        <dbReference type="ARBA" id="ARBA00049568"/>
    </source>
</evidence>
<evidence type="ECO:0000256" key="6">
    <source>
        <dbReference type="ARBA" id="ARBA00047662"/>
    </source>
</evidence>
<dbReference type="Proteomes" id="UP001283361">
    <property type="component" value="Unassembled WGS sequence"/>
</dbReference>
<dbReference type="GO" id="GO:0047372">
    <property type="term" value="F:monoacylglycerol lipase activity"/>
    <property type="evidence" value="ECO:0007669"/>
    <property type="project" value="UniProtKB-EC"/>
</dbReference>
<dbReference type="EMBL" id="JAWDGP010003316">
    <property type="protein sequence ID" value="KAK3775501.1"/>
    <property type="molecule type" value="Genomic_DNA"/>
</dbReference>
<keyword evidence="8" id="KW-1133">Transmembrane helix</keyword>
<evidence type="ECO:0000256" key="2">
    <source>
        <dbReference type="ARBA" id="ARBA00013254"/>
    </source>
</evidence>
<dbReference type="InterPro" id="IPR000639">
    <property type="entry name" value="Epox_hydrolase-like"/>
</dbReference>
<comment type="caution">
    <text evidence="10">The sequence shown here is derived from an EMBL/GenBank/DDBJ whole genome shotgun (WGS) entry which is preliminary data.</text>
</comment>
<dbReference type="GO" id="GO:0031966">
    <property type="term" value="C:mitochondrial membrane"/>
    <property type="evidence" value="ECO:0007669"/>
    <property type="project" value="UniProtKB-SubCell"/>
</dbReference>
<comment type="subcellular location">
    <subcellularLocation>
        <location evidence="3">Late endosome membrane</location>
        <topology evidence="3">Single-pass type II membrane protein</topology>
    </subcellularLocation>
    <subcellularLocation>
        <location evidence="4">Lysosome membrane</location>
        <topology evidence="4">Single-pass type II membrane protein</topology>
    </subcellularLocation>
    <subcellularLocation>
        <location evidence="5">Mitochondrion membrane</location>
        <topology evidence="5">Single-pass type II membrane protein</topology>
    </subcellularLocation>
</comment>
<gene>
    <name evidence="10" type="ORF">RRG08_027255</name>
</gene>